<dbReference type="EMBL" id="LSYS01003700">
    <property type="protein sequence ID" value="OPJ82351.1"/>
    <property type="molecule type" value="Genomic_DNA"/>
</dbReference>
<sequence length="76" mass="8842">MFKRITPSKLHTSENSRRVAKAAGFVYSGICVRRRLTSLYFWLCTSQALLLGWHSRRIVCARCFHTVVVLWACFFS</sequence>
<gene>
    <name evidence="1" type="ORF">AV530_014122</name>
</gene>
<dbReference type="AlphaFoldDB" id="A0A1V4KDC8"/>
<accession>A0A1V4KDC8</accession>
<proteinExistence type="predicted"/>
<name>A0A1V4KDC8_PATFA</name>
<evidence type="ECO:0000313" key="2">
    <source>
        <dbReference type="Proteomes" id="UP000190648"/>
    </source>
</evidence>
<dbReference type="Proteomes" id="UP000190648">
    <property type="component" value="Unassembled WGS sequence"/>
</dbReference>
<evidence type="ECO:0000313" key="1">
    <source>
        <dbReference type="EMBL" id="OPJ82351.1"/>
    </source>
</evidence>
<reference evidence="1 2" key="1">
    <citation type="submission" date="2016-02" db="EMBL/GenBank/DDBJ databases">
        <title>Band-tailed pigeon sequencing and assembly.</title>
        <authorList>
            <person name="Soares A.E."/>
            <person name="Novak B.J."/>
            <person name="Rice E.S."/>
            <person name="O'Connell B."/>
            <person name="Chang D."/>
            <person name="Weber S."/>
            <person name="Shapiro B."/>
        </authorList>
    </citation>
    <scope>NUCLEOTIDE SEQUENCE [LARGE SCALE GENOMIC DNA]</scope>
    <source>
        <strain evidence="1">BTP2013</strain>
        <tissue evidence="1">Blood</tissue>
    </source>
</reference>
<organism evidence="1 2">
    <name type="scientific">Patagioenas fasciata monilis</name>
    <dbReference type="NCBI Taxonomy" id="372326"/>
    <lineage>
        <taxon>Eukaryota</taxon>
        <taxon>Metazoa</taxon>
        <taxon>Chordata</taxon>
        <taxon>Craniata</taxon>
        <taxon>Vertebrata</taxon>
        <taxon>Euteleostomi</taxon>
        <taxon>Archelosauria</taxon>
        <taxon>Archosauria</taxon>
        <taxon>Dinosauria</taxon>
        <taxon>Saurischia</taxon>
        <taxon>Theropoda</taxon>
        <taxon>Coelurosauria</taxon>
        <taxon>Aves</taxon>
        <taxon>Neognathae</taxon>
        <taxon>Neoaves</taxon>
        <taxon>Columbimorphae</taxon>
        <taxon>Columbiformes</taxon>
        <taxon>Columbidae</taxon>
        <taxon>Patagioenas</taxon>
    </lineage>
</organism>
<protein>
    <submittedName>
        <fullName evidence="1">Uncharacterized protein</fullName>
    </submittedName>
</protein>
<comment type="caution">
    <text evidence="1">The sequence shown here is derived from an EMBL/GenBank/DDBJ whole genome shotgun (WGS) entry which is preliminary data.</text>
</comment>
<keyword evidence="2" id="KW-1185">Reference proteome</keyword>